<evidence type="ECO:0000256" key="1">
    <source>
        <dbReference type="ARBA" id="ARBA00013267"/>
    </source>
</evidence>
<dbReference type="EC" id="6.3.4.19" evidence="1"/>
<keyword evidence="2" id="KW-0436">Ligase</keyword>
<organism evidence="8">
    <name type="scientific">marine sediment metagenome</name>
    <dbReference type="NCBI Taxonomy" id="412755"/>
    <lineage>
        <taxon>unclassified sequences</taxon>
        <taxon>metagenomes</taxon>
        <taxon>ecological metagenomes</taxon>
    </lineage>
</organism>
<dbReference type="InterPro" id="IPR012094">
    <property type="entry name" value="tRNA_Ile_lys_synt"/>
</dbReference>
<dbReference type="InterPro" id="IPR014729">
    <property type="entry name" value="Rossmann-like_a/b/a_fold"/>
</dbReference>
<comment type="caution">
    <text evidence="8">The sequence shown here is derived from an EMBL/GenBank/DDBJ whole genome shotgun (WGS) entry which is preliminary data.</text>
</comment>
<evidence type="ECO:0000256" key="3">
    <source>
        <dbReference type="ARBA" id="ARBA00022694"/>
    </source>
</evidence>
<dbReference type="Gene3D" id="3.40.50.620">
    <property type="entry name" value="HUPs"/>
    <property type="match status" value="1"/>
</dbReference>
<feature type="non-terminal residue" evidence="8">
    <location>
        <position position="135"/>
    </location>
</feature>
<dbReference type="InterPro" id="IPR012795">
    <property type="entry name" value="tRNA_Ile_lys_synt_N"/>
</dbReference>
<keyword evidence="4" id="KW-0547">Nucleotide-binding</keyword>
<protein>
    <recommendedName>
        <fullName evidence="1">tRNA(Ile)-lysidine synthetase</fullName>
        <ecNumber evidence="1">6.3.4.19</ecNumber>
    </recommendedName>
</protein>
<dbReference type="InterPro" id="IPR011063">
    <property type="entry name" value="TilS/TtcA_N"/>
</dbReference>
<reference evidence="8" key="1">
    <citation type="journal article" date="2015" name="Nature">
        <title>Complex archaea that bridge the gap between prokaryotes and eukaryotes.</title>
        <authorList>
            <person name="Spang A."/>
            <person name="Saw J.H."/>
            <person name="Jorgensen S.L."/>
            <person name="Zaremba-Niedzwiedzka K."/>
            <person name="Martijn J."/>
            <person name="Lind A.E."/>
            <person name="van Eijk R."/>
            <person name="Schleper C."/>
            <person name="Guy L."/>
            <person name="Ettema T.J."/>
        </authorList>
    </citation>
    <scope>NUCLEOTIDE SEQUENCE</scope>
</reference>
<evidence type="ECO:0000256" key="6">
    <source>
        <dbReference type="ARBA" id="ARBA00048539"/>
    </source>
</evidence>
<gene>
    <name evidence="8" type="ORF">LCGC14_2505020</name>
</gene>
<dbReference type="SUPFAM" id="SSF52402">
    <property type="entry name" value="Adenine nucleotide alpha hydrolases-like"/>
    <property type="match status" value="1"/>
</dbReference>
<dbReference type="GO" id="GO:0032267">
    <property type="term" value="F:tRNA(Ile)-lysidine synthase activity"/>
    <property type="evidence" value="ECO:0007669"/>
    <property type="project" value="UniProtKB-EC"/>
</dbReference>
<proteinExistence type="predicted"/>
<dbReference type="PANTHER" id="PTHR43033:SF1">
    <property type="entry name" value="TRNA(ILE)-LYSIDINE SYNTHASE-RELATED"/>
    <property type="match status" value="1"/>
</dbReference>
<dbReference type="AlphaFoldDB" id="A0A0F9B0Q5"/>
<name>A0A0F9B0Q5_9ZZZZ</name>
<sequence length="135" mass="14439">MDVLKQTASTIKKHRMLSGGENVLIALSGGPDSTCLVSVLAELSEELGLKLFAHYVDHGLRPEEAPGEIEQCAALGKSLGIEFTHSIVNVDELVKNQGMNKQEAARQLRYKALEEAAAACGAKRTALGHTLDDQA</sequence>
<dbReference type="GO" id="GO:0008033">
    <property type="term" value="P:tRNA processing"/>
    <property type="evidence" value="ECO:0007669"/>
    <property type="project" value="UniProtKB-KW"/>
</dbReference>
<evidence type="ECO:0000256" key="5">
    <source>
        <dbReference type="ARBA" id="ARBA00022840"/>
    </source>
</evidence>
<dbReference type="PANTHER" id="PTHR43033">
    <property type="entry name" value="TRNA(ILE)-LYSIDINE SYNTHASE-RELATED"/>
    <property type="match status" value="1"/>
</dbReference>
<keyword evidence="5" id="KW-0067">ATP-binding</keyword>
<evidence type="ECO:0000313" key="8">
    <source>
        <dbReference type="EMBL" id="KKL15494.1"/>
    </source>
</evidence>
<dbReference type="Pfam" id="PF01171">
    <property type="entry name" value="ATP_bind_3"/>
    <property type="match status" value="1"/>
</dbReference>
<comment type="catalytic activity">
    <reaction evidence="6">
        <text>cytidine(34) in tRNA(Ile2) + L-lysine + ATP = lysidine(34) in tRNA(Ile2) + AMP + diphosphate + H(+)</text>
        <dbReference type="Rhea" id="RHEA:43744"/>
        <dbReference type="Rhea" id="RHEA-COMP:10625"/>
        <dbReference type="Rhea" id="RHEA-COMP:10670"/>
        <dbReference type="ChEBI" id="CHEBI:15378"/>
        <dbReference type="ChEBI" id="CHEBI:30616"/>
        <dbReference type="ChEBI" id="CHEBI:32551"/>
        <dbReference type="ChEBI" id="CHEBI:33019"/>
        <dbReference type="ChEBI" id="CHEBI:82748"/>
        <dbReference type="ChEBI" id="CHEBI:83665"/>
        <dbReference type="ChEBI" id="CHEBI:456215"/>
        <dbReference type="EC" id="6.3.4.19"/>
    </reaction>
</comment>
<dbReference type="GO" id="GO:0005524">
    <property type="term" value="F:ATP binding"/>
    <property type="evidence" value="ECO:0007669"/>
    <property type="project" value="UniProtKB-KW"/>
</dbReference>
<evidence type="ECO:0000256" key="4">
    <source>
        <dbReference type="ARBA" id="ARBA00022741"/>
    </source>
</evidence>
<dbReference type="EMBL" id="LAZR01040046">
    <property type="protein sequence ID" value="KKL15494.1"/>
    <property type="molecule type" value="Genomic_DNA"/>
</dbReference>
<keyword evidence="3" id="KW-0819">tRNA processing</keyword>
<evidence type="ECO:0000259" key="7">
    <source>
        <dbReference type="Pfam" id="PF01171"/>
    </source>
</evidence>
<dbReference type="CDD" id="cd01992">
    <property type="entry name" value="TilS_N"/>
    <property type="match status" value="1"/>
</dbReference>
<feature type="domain" description="tRNA(Ile)-lysidine/2-thiocytidine synthase N-terminal" evidence="7">
    <location>
        <begin position="23"/>
        <end position="135"/>
    </location>
</feature>
<accession>A0A0F9B0Q5</accession>
<evidence type="ECO:0000256" key="2">
    <source>
        <dbReference type="ARBA" id="ARBA00022598"/>
    </source>
</evidence>